<keyword evidence="1 4" id="KW-0689">Ribosomal protein</keyword>
<dbReference type="InterPro" id="IPR000626">
    <property type="entry name" value="Ubiquitin-like_dom"/>
</dbReference>
<evidence type="ECO:0000256" key="5">
    <source>
        <dbReference type="SAM" id="MobiDB-lite"/>
    </source>
</evidence>
<dbReference type="PROSITE" id="PS50053">
    <property type="entry name" value="UBIQUITIN_2"/>
    <property type="match status" value="1"/>
</dbReference>
<dbReference type="AlphaFoldDB" id="A0A1E7F584"/>
<accession>A0A1E7F584</accession>
<dbReference type="InParanoid" id="A0A1E7F584"/>
<dbReference type="InterPro" id="IPR029071">
    <property type="entry name" value="Ubiquitin-like_domsf"/>
</dbReference>
<protein>
    <recommendedName>
        <fullName evidence="4">60S ribosomal protein L41</fullName>
    </recommendedName>
</protein>
<gene>
    <name evidence="7" type="ORF">FRACYDRAFT_269778</name>
</gene>
<dbReference type="OrthoDB" id="42604at2759"/>
<comment type="similarity">
    <text evidence="3 4">Belongs to the eukaryotic ribosomal protein eS32 family.</text>
</comment>
<proteinExistence type="inferred from homology"/>
<feature type="domain" description="Ubiquitin-like" evidence="6">
    <location>
        <begin position="1"/>
        <end position="70"/>
    </location>
</feature>
<dbReference type="GO" id="GO:1990904">
    <property type="term" value="C:ribonucleoprotein complex"/>
    <property type="evidence" value="ECO:0007669"/>
    <property type="project" value="UniProtKB-KW"/>
</dbReference>
<organism evidence="7 8">
    <name type="scientific">Fragilariopsis cylindrus CCMP1102</name>
    <dbReference type="NCBI Taxonomy" id="635003"/>
    <lineage>
        <taxon>Eukaryota</taxon>
        <taxon>Sar</taxon>
        <taxon>Stramenopiles</taxon>
        <taxon>Ochrophyta</taxon>
        <taxon>Bacillariophyta</taxon>
        <taxon>Bacillariophyceae</taxon>
        <taxon>Bacillariophycidae</taxon>
        <taxon>Bacillariales</taxon>
        <taxon>Bacillariaceae</taxon>
        <taxon>Fragilariopsis</taxon>
    </lineage>
</organism>
<dbReference type="SUPFAM" id="SSF54236">
    <property type="entry name" value="Ubiquitin-like"/>
    <property type="match status" value="1"/>
</dbReference>
<name>A0A1E7F584_9STRA</name>
<keyword evidence="8" id="KW-1185">Reference proteome</keyword>
<dbReference type="Pfam" id="PF05162">
    <property type="entry name" value="Ribosomal_L41"/>
    <property type="match status" value="1"/>
</dbReference>
<dbReference type="Proteomes" id="UP000095751">
    <property type="component" value="Unassembled WGS sequence"/>
</dbReference>
<keyword evidence="2 4" id="KW-0687">Ribonucleoprotein</keyword>
<evidence type="ECO:0000256" key="1">
    <source>
        <dbReference type="ARBA" id="ARBA00022980"/>
    </source>
</evidence>
<feature type="region of interest" description="Disordered" evidence="5">
    <location>
        <begin position="76"/>
        <end position="95"/>
    </location>
</feature>
<dbReference type="InterPro" id="IPR007836">
    <property type="entry name" value="Ribosomal_eS32"/>
</dbReference>
<evidence type="ECO:0000256" key="3">
    <source>
        <dbReference type="ARBA" id="ARBA00043969"/>
    </source>
</evidence>
<sequence length="95" mass="11137">MQIFVGSTAYEVDPATSVEALKLQVENAEFVPSQMLCLMRGSDMLVEGSLESNGIEEDESLDMRMAVNSGMRKKWRKKRMRRLRRKRRKMRQRAR</sequence>
<evidence type="ECO:0000259" key="6">
    <source>
        <dbReference type="PROSITE" id="PS50053"/>
    </source>
</evidence>
<dbReference type="GO" id="GO:0005840">
    <property type="term" value="C:ribosome"/>
    <property type="evidence" value="ECO:0007669"/>
    <property type="project" value="UniProtKB-KW"/>
</dbReference>
<comment type="subunit">
    <text evidence="4">Component of the large ribosomal subunit.</text>
</comment>
<dbReference type="GO" id="GO:0003735">
    <property type="term" value="F:structural constituent of ribosome"/>
    <property type="evidence" value="ECO:0007669"/>
    <property type="project" value="UniProtKB-UniRule"/>
</dbReference>
<dbReference type="GO" id="GO:0006412">
    <property type="term" value="P:translation"/>
    <property type="evidence" value="ECO:0007669"/>
    <property type="project" value="InterPro"/>
</dbReference>
<reference evidence="7 8" key="1">
    <citation type="submission" date="2016-09" db="EMBL/GenBank/DDBJ databases">
        <title>Extensive genetic diversity and differential bi-allelic expression allows diatom success in the polar Southern Ocean.</title>
        <authorList>
            <consortium name="DOE Joint Genome Institute"/>
            <person name="Mock T."/>
            <person name="Otillar R.P."/>
            <person name="Strauss J."/>
            <person name="Dupont C."/>
            <person name="Frickenhaus S."/>
            <person name="Maumus F."/>
            <person name="Mcmullan M."/>
            <person name="Sanges R."/>
            <person name="Schmutz J."/>
            <person name="Toseland A."/>
            <person name="Valas R."/>
            <person name="Veluchamy A."/>
            <person name="Ward B.J."/>
            <person name="Allen A."/>
            <person name="Barry K."/>
            <person name="Falciatore A."/>
            <person name="Ferrante M."/>
            <person name="Fortunato A.E."/>
            <person name="Gloeckner G."/>
            <person name="Gruber A."/>
            <person name="Hipkin R."/>
            <person name="Janech M."/>
            <person name="Kroth P."/>
            <person name="Leese F."/>
            <person name="Lindquist E."/>
            <person name="Lyon B.R."/>
            <person name="Martin J."/>
            <person name="Mayer C."/>
            <person name="Parker M."/>
            <person name="Quesneville H."/>
            <person name="Raymond J."/>
            <person name="Uhlig C."/>
            <person name="Valentin K.U."/>
            <person name="Worden A.Z."/>
            <person name="Armbrust E.V."/>
            <person name="Bowler C."/>
            <person name="Green B."/>
            <person name="Moulton V."/>
            <person name="Van Oosterhout C."/>
            <person name="Grigoriev I."/>
        </authorList>
    </citation>
    <scope>NUCLEOTIDE SEQUENCE [LARGE SCALE GENOMIC DNA]</scope>
    <source>
        <strain evidence="7 8">CCMP1102</strain>
    </source>
</reference>
<evidence type="ECO:0000313" key="7">
    <source>
        <dbReference type="EMBL" id="OEU13342.1"/>
    </source>
</evidence>
<dbReference type="EMBL" id="KV784361">
    <property type="protein sequence ID" value="OEU13342.1"/>
    <property type="molecule type" value="Genomic_DNA"/>
</dbReference>
<evidence type="ECO:0000256" key="4">
    <source>
        <dbReference type="RuleBase" id="RU368055"/>
    </source>
</evidence>
<evidence type="ECO:0000313" key="8">
    <source>
        <dbReference type="Proteomes" id="UP000095751"/>
    </source>
</evidence>
<evidence type="ECO:0000256" key="2">
    <source>
        <dbReference type="ARBA" id="ARBA00023274"/>
    </source>
</evidence>
<dbReference type="KEGG" id="fcy:FRACYDRAFT_269778"/>